<dbReference type="Proteomes" id="UP000001433">
    <property type="component" value="Segment"/>
</dbReference>
<evidence type="ECO:0000313" key="1">
    <source>
        <dbReference type="EMBL" id="ABK00197.1"/>
    </source>
</evidence>
<dbReference type="GeneID" id="5247075"/>
<organism evidence="1 2">
    <name type="scientific">Xanthomonas phage Xop411</name>
    <dbReference type="NCBI Taxonomy" id="2913975"/>
    <lineage>
        <taxon>Viruses</taxon>
        <taxon>Duplodnaviria</taxon>
        <taxon>Heunggongvirae</taxon>
        <taxon>Uroviricota</taxon>
        <taxon>Caudoviricetes</taxon>
        <taxon>Xipdecavirus</taxon>
        <taxon>Xipdecavirus Xop411</taxon>
    </lineage>
</organism>
<dbReference type="InterPro" id="IPR016177">
    <property type="entry name" value="DNA-bd_dom_sf"/>
</dbReference>
<dbReference type="EMBL" id="DQ777876">
    <property type="protein sequence ID" value="ABK00197.1"/>
    <property type="molecule type" value="Genomic_DNA"/>
</dbReference>
<accession>A5H1J3</accession>
<keyword evidence="2" id="KW-1185">Reference proteome</keyword>
<dbReference type="GO" id="GO:0003677">
    <property type="term" value="F:DNA binding"/>
    <property type="evidence" value="ECO:0007669"/>
    <property type="project" value="InterPro"/>
</dbReference>
<protein>
    <submittedName>
        <fullName evidence="1">p53</fullName>
    </submittedName>
</protein>
<name>A5H1J3_9CAUD</name>
<reference evidence="1 2" key="1">
    <citation type="journal article" date="2007" name="BMC Genomics">
        <title>Comparison of genomes of three Xanthomonas oryzae bacteriophages.</title>
        <authorList>
            <person name="Lee C.N."/>
            <person name="Hu R.M."/>
            <person name="Chow T.Y."/>
            <person name="Lin J.W."/>
            <person name="Chen H.Y."/>
            <person name="Tseng Y.H."/>
            <person name="Weng S.F."/>
        </authorList>
    </citation>
    <scope>NUCLEOTIDE SEQUENCE</scope>
</reference>
<dbReference type="OrthoDB" id="38797at10239"/>
<evidence type="ECO:0000313" key="2">
    <source>
        <dbReference type="Proteomes" id="UP000001433"/>
    </source>
</evidence>
<dbReference type="RefSeq" id="YP_001285719.1">
    <property type="nucleotide sequence ID" value="NC_009543.1"/>
</dbReference>
<dbReference type="KEGG" id="vg:5247075"/>
<proteinExistence type="predicted"/>
<sequence>MSKNDFNTGAKNKFWPQDHKWRARIKLGGKELHLGYFKSFDEAIAARAAAKVVFQKLTANRDR</sequence>
<dbReference type="SUPFAM" id="SSF54171">
    <property type="entry name" value="DNA-binding domain"/>
    <property type="match status" value="1"/>
</dbReference>